<evidence type="ECO:0000313" key="3">
    <source>
        <dbReference type="Proteomes" id="UP001497444"/>
    </source>
</evidence>
<dbReference type="Pfam" id="PF05430">
    <property type="entry name" value="Methyltransf_30"/>
    <property type="match status" value="1"/>
</dbReference>
<protein>
    <recommendedName>
        <fullName evidence="1">MnmC-like methyltransferase domain-containing protein</fullName>
    </recommendedName>
</protein>
<organism evidence="2 3">
    <name type="scientific">Sphagnum jensenii</name>
    <dbReference type="NCBI Taxonomy" id="128206"/>
    <lineage>
        <taxon>Eukaryota</taxon>
        <taxon>Viridiplantae</taxon>
        <taxon>Streptophyta</taxon>
        <taxon>Embryophyta</taxon>
        <taxon>Bryophyta</taxon>
        <taxon>Sphagnophytina</taxon>
        <taxon>Sphagnopsida</taxon>
        <taxon>Sphagnales</taxon>
        <taxon>Sphagnaceae</taxon>
        <taxon>Sphagnum</taxon>
    </lineage>
</organism>
<keyword evidence="3" id="KW-1185">Reference proteome</keyword>
<proteinExistence type="predicted"/>
<evidence type="ECO:0000259" key="1">
    <source>
        <dbReference type="Pfam" id="PF05430"/>
    </source>
</evidence>
<comment type="caution">
    <text evidence="2">The sequence shown here is derived from an EMBL/GenBank/DDBJ whole genome shotgun (WGS) entry which is preliminary data.</text>
</comment>
<sequence length="254" mass="28493">MHSTLGPDAEAQSIYIDQSNLKARLKLPIPDTLVLYDLGMGIATNSLAALELAKNALDSRPLHIVSFENDLEGLELALSSPMLFPRQAKSAEILRSLMKDHRWNSLDSKINWTLRLGCFEKQPLTEAPEIIFYDFYSPRSTPELWTYRHFHRLFRAANLNSTLPTILTTYSAATSARSALLLAGFHVGRGVSTSLKTETTVASTHFSEISQPLGLDWLEHLKRSSKAWPSDIEDQEEAFNRLILKVTATNPNKI</sequence>
<name>A0ABP0V7V6_9BRYO</name>
<evidence type="ECO:0000313" key="2">
    <source>
        <dbReference type="EMBL" id="CAK9250202.1"/>
    </source>
</evidence>
<dbReference type="EMBL" id="CAXAQS010000135">
    <property type="protein sequence ID" value="CAK9250202.1"/>
    <property type="molecule type" value="Genomic_DNA"/>
</dbReference>
<gene>
    <name evidence="2" type="ORF">CSSPJE1EN1_LOCUS25580</name>
</gene>
<dbReference type="Proteomes" id="UP001497444">
    <property type="component" value="Unassembled WGS sequence"/>
</dbReference>
<dbReference type="InterPro" id="IPR008471">
    <property type="entry name" value="MnmC-like_methylTransf"/>
</dbReference>
<dbReference type="InterPro" id="IPR029063">
    <property type="entry name" value="SAM-dependent_MTases_sf"/>
</dbReference>
<feature type="domain" description="MnmC-like methyltransferase" evidence="1">
    <location>
        <begin position="126"/>
        <end position="203"/>
    </location>
</feature>
<dbReference type="Gene3D" id="3.40.50.150">
    <property type="entry name" value="Vaccinia Virus protein VP39"/>
    <property type="match status" value="1"/>
</dbReference>
<accession>A0ABP0V7V6</accession>
<reference evidence="2" key="1">
    <citation type="submission" date="2024-02" db="EMBL/GenBank/DDBJ databases">
        <authorList>
            <consortium name="ELIXIR-Norway"/>
            <consortium name="Elixir Norway"/>
        </authorList>
    </citation>
    <scope>NUCLEOTIDE SEQUENCE</scope>
</reference>